<organism evidence="1 2">
    <name type="scientific">Pseudomonas putida</name>
    <name type="common">Arthrobacter siderocapsulatus</name>
    <dbReference type="NCBI Taxonomy" id="303"/>
    <lineage>
        <taxon>Bacteria</taxon>
        <taxon>Pseudomonadati</taxon>
        <taxon>Pseudomonadota</taxon>
        <taxon>Gammaproteobacteria</taxon>
        <taxon>Pseudomonadales</taxon>
        <taxon>Pseudomonadaceae</taxon>
        <taxon>Pseudomonas</taxon>
    </lineage>
</organism>
<protein>
    <submittedName>
        <fullName evidence="1">Uncharacterized protein</fullName>
    </submittedName>
</protein>
<dbReference type="RefSeq" id="WP_157754461.1">
    <property type="nucleotide sequence ID" value="NZ_AP015032.1"/>
</dbReference>
<name>A0A1L7NPS7_PSEPU</name>
<dbReference type="EMBL" id="AP015032">
    <property type="protein sequence ID" value="BAW27443.1"/>
    <property type="molecule type" value="Genomic_DNA"/>
</dbReference>
<accession>A0A1L7NPS7</accession>
<proteinExistence type="predicted"/>
<reference evidence="1 2" key="1">
    <citation type="submission" date="2015-11" db="EMBL/GenBank/DDBJ databases">
        <title>Complete genome sequencing of a biphenyl-degrading bacterium, Pseudomonas putida KF715 (=NBRC110667).</title>
        <authorList>
            <person name="Suenaga H."/>
            <person name="Fujihara N."/>
            <person name="Watanabe T."/>
            <person name="Hirose J."/>
            <person name="Kimura N."/>
            <person name="Yamazoe A."/>
            <person name="Hosoyama A."/>
            <person name="Shimodaira J."/>
            <person name="Furukawa K."/>
        </authorList>
    </citation>
    <scope>NUCLEOTIDE SEQUENCE [LARGE SCALE GENOMIC DNA]</scope>
    <source>
        <strain evidence="1 2">KF715</strain>
        <plasmid evidence="2">Plasmid pkf715c dna</plasmid>
    </source>
</reference>
<keyword evidence="1" id="KW-0614">Plasmid</keyword>
<dbReference type="AlphaFoldDB" id="A0A1L7NPS7"/>
<sequence>MSVDAMAVLSRTFQNTNDLGRKVIQSDAQIVFDQFPDMPLLVKQFPWPVATPGDVIEYYGPNGQLMVQPKQVKTKQEGPVAFYETVLGQASEMLKAYIANGAYLDATVYEGRPDDYKRKEDLKNLVLVMDTPDRDWENDAQTLLFQGTLHFHWFANQ</sequence>
<gene>
    <name evidence="1" type="ORF">KF715C_pC100</name>
</gene>
<evidence type="ECO:0000313" key="1">
    <source>
        <dbReference type="EMBL" id="BAW27443.1"/>
    </source>
</evidence>
<geneLocation type="plasmid" evidence="2">
    <name>pkf715c dna</name>
</geneLocation>
<dbReference type="Proteomes" id="UP000218731">
    <property type="component" value="Plasmid pKF715C"/>
</dbReference>
<evidence type="ECO:0000313" key="2">
    <source>
        <dbReference type="Proteomes" id="UP000218731"/>
    </source>
</evidence>